<comment type="caution">
    <text evidence="2">The sequence shown here is derived from an EMBL/GenBank/DDBJ whole genome shotgun (WGS) entry which is preliminary data.</text>
</comment>
<dbReference type="OrthoDB" id="3509362at2759"/>
<organism evidence="2 3">
    <name type="scientific">Didymella heteroderae</name>
    <dbReference type="NCBI Taxonomy" id="1769908"/>
    <lineage>
        <taxon>Eukaryota</taxon>
        <taxon>Fungi</taxon>
        <taxon>Dikarya</taxon>
        <taxon>Ascomycota</taxon>
        <taxon>Pezizomycotina</taxon>
        <taxon>Dothideomycetes</taxon>
        <taxon>Pleosporomycetidae</taxon>
        <taxon>Pleosporales</taxon>
        <taxon>Pleosporineae</taxon>
        <taxon>Didymellaceae</taxon>
        <taxon>Didymella</taxon>
    </lineage>
</organism>
<dbReference type="Gene3D" id="3.90.180.10">
    <property type="entry name" value="Medium-chain alcohol dehydrogenases, catalytic domain"/>
    <property type="match status" value="1"/>
</dbReference>
<protein>
    <recommendedName>
        <fullName evidence="1">Enoyl reductase (ER) domain-containing protein</fullName>
    </recommendedName>
</protein>
<dbReference type="InterPro" id="IPR011032">
    <property type="entry name" value="GroES-like_sf"/>
</dbReference>
<dbReference type="InterPro" id="IPR020843">
    <property type="entry name" value="ER"/>
</dbReference>
<accession>A0A9P5C314</accession>
<keyword evidence="3" id="KW-1185">Reference proteome</keyword>
<dbReference type="InterPro" id="IPR013149">
    <property type="entry name" value="ADH-like_C"/>
</dbReference>
<dbReference type="Gene3D" id="3.40.50.720">
    <property type="entry name" value="NAD(P)-binding Rossmann-like Domain"/>
    <property type="match status" value="1"/>
</dbReference>
<evidence type="ECO:0000313" key="3">
    <source>
        <dbReference type="Proteomes" id="UP000758155"/>
    </source>
</evidence>
<evidence type="ECO:0000313" key="2">
    <source>
        <dbReference type="EMBL" id="KAF3042099.1"/>
    </source>
</evidence>
<dbReference type="EMBL" id="SWKV01000017">
    <property type="protein sequence ID" value="KAF3042099.1"/>
    <property type="molecule type" value="Genomic_DNA"/>
</dbReference>
<dbReference type="Pfam" id="PF00107">
    <property type="entry name" value="ADH_zinc_N"/>
    <property type="match status" value="1"/>
</dbReference>
<dbReference type="PANTHER" id="PTHR45033">
    <property type="match status" value="1"/>
</dbReference>
<gene>
    <name evidence="2" type="ORF">E8E12_002260</name>
</gene>
<proteinExistence type="predicted"/>
<dbReference type="Pfam" id="PF08240">
    <property type="entry name" value="ADH_N"/>
    <property type="match status" value="1"/>
</dbReference>
<dbReference type="InterPro" id="IPR036291">
    <property type="entry name" value="NAD(P)-bd_dom_sf"/>
</dbReference>
<reference evidence="2" key="1">
    <citation type="submission" date="2019-04" db="EMBL/GenBank/DDBJ databases">
        <title>Sequencing of skin fungus with MAO and IRED activity.</title>
        <authorList>
            <person name="Marsaioli A.J."/>
            <person name="Bonatto J.M.C."/>
            <person name="Reis Junior O."/>
        </authorList>
    </citation>
    <scope>NUCLEOTIDE SEQUENCE</scope>
    <source>
        <strain evidence="2">28M1</strain>
    </source>
</reference>
<dbReference type="InterPro" id="IPR013154">
    <property type="entry name" value="ADH-like_N"/>
</dbReference>
<dbReference type="SUPFAM" id="SSF50129">
    <property type="entry name" value="GroES-like"/>
    <property type="match status" value="1"/>
</dbReference>
<evidence type="ECO:0000259" key="1">
    <source>
        <dbReference type="SMART" id="SM00829"/>
    </source>
</evidence>
<dbReference type="InterPro" id="IPR052711">
    <property type="entry name" value="Zinc_ADH-like"/>
</dbReference>
<dbReference type="SMART" id="SM00829">
    <property type="entry name" value="PKS_ER"/>
    <property type="match status" value="1"/>
</dbReference>
<dbReference type="CDD" id="cd08276">
    <property type="entry name" value="MDR7"/>
    <property type="match status" value="1"/>
</dbReference>
<name>A0A9P5C314_9PLEO</name>
<dbReference type="GO" id="GO:0016491">
    <property type="term" value="F:oxidoreductase activity"/>
    <property type="evidence" value="ECO:0007669"/>
    <property type="project" value="InterPro"/>
</dbReference>
<dbReference type="AlphaFoldDB" id="A0A9P5C314"/>
<sequence>MSYPSTYSAWRRSGLKGSKEQPLTIYRTYDEKLPATLNPNDVLIKIHAISLNYREIAMLIGTYPLDIADKGIPCSDAAAEVIATGSSVSRFSIGDRVCPNTSIGPTYEGGSDGMSVGLGTNGEGVLREYAIFDENHLVKMPDHLSWEEASTLPCAGVTAWNALDGLKNVPEGAYALLQGTGGVSMFALVLCLSAGIRPIITSSSDEKIAAIRKLSPAIQGLNYKTVSDQYAEIQRLTNKRGVHFVVNNTGPKSLMEDISFLCERGGTVSMVGFLDGFDADWAPGQIMSLMHKSAKLKGIAMGTKNDFEEMNRYLEEKKVQFKALLVDEPFAFADADKAYERLESGRFHGKIVIKTE</sequence>
<feature type="domain" description="Enoyl reductase (ER)" evidence="1">
    <location>
        <begin position="27"/>
        <end position="353"/>
    </location>
</feature>
<dbReference type="Proteomes" id="UP000758155">
    <property type="component" value="Unassembled WGS sequence"/>
</dbReference>
<dbReference type="PANTHER" id="PTHR45033:SF1">
    <property type="entry name" value="OXIDOREDUCTASE (EUROFUNG)"/>
    <property type="match status" value="1"/>
</dbReference>
<dbReference type="SUPFAM" id="SSF51735">
    <property type="entry name" value="NAD(P)-binding Rossmann-fold domains"/>
    <property type="match status" value="1"/>
</dbReference>